<keyword evidence="2" id="KW-1185">Reference proteome</keyword>
<evidence type="ECO:0000313" key="1">
    <source>
        <dbReference type="EMBL" id="KAH7849018.1"/>
    </source>
</evidence>
<dbReference type="Proteomes" id="UP000828048">
    <property type="component" value="Chromosome 7"/>
</dbReference>
<evidence type="ECO:0000313" key="2">
    <source>
        <dbReference type="Proteomes" id="UP000828048"/>
    </source>
</evidence>
<organism evidence="1 2">
    <name type="scientific">Vaccinium darrowii</name>
    <dbReference type="NCBI Taxonomy" id="229202"/>
    <lineage>
        <taxon>Eukaryota</taxon>
        <taxon>Viridiplantae</taxon>
        <taxon>Streptophyta</taxon>
        <taxon>Embryophyta</taxon>
        <taxon>Tracheophyta</taxon>
        <taxon>Spermatophyta</taxon>
        <taxon>Magnoliopsida</taxon>
        <taxon>eudicotyledons</taxon>
        <taxon>Gunneridae</taxon>
        <taxon>Pentapetalae</taxon>
        <taxon>asterids</taxon>
        <taxon>Ericales</taxon>
        <taxon>Ericaceae</taxon>
        <taxon>Vaccinioideae</taxon>
        <taxon>Vaccinieae</taxon>
        <taxon>Vaccinium</taxon>
    </lineage>
</organism>
<reference evidence="1 2" key="1">
    <citation type="journal article" date="2021" name="Hortic Res">
        <title>High-quality reference genome and annotation aids understanding of berry development for evergreen blueberry (Vaccinium darrowii).</title>
        <authorList>
            <person name="Yu J."/>
            <person name="Hulse-Kemp A.M."/>
            <person name="Babiker E."/>
            <person name="Staton M."/>
        </authorList>
    </citation>
    <scope>NUCLEOTIDE SEQUENCE [LARGE SCALE GENOMIC DNA]</scope>
    <source>
        <strain evidence="2">cv. NJ 8807/NJ 8810</strain>
        <tissue evidence="1">Young leaf</tissue>
    </source>
</reference>
<protein>
    <submittedName>
        <fullName evidence="1">Uncharacterized protein</fullName>
    </submittedName>
</protein>
<gene>
    <name evidence="1" type="ORF">Vadar_011809</name>
</gene>
<comment type="caution">
    <text evidence="1">The sequence shown here is derived from an EMBL/GenBank/DDBJ whole genome shotgun (WGS) entry which is preliminary data.</text>
</comment>
<accession>A0ACB7Y643</accession>
<name>A0ACB7Y643_9ERIC</name>
<sequence>MAMTLEELLANEGFKRTASNVFRRAPFGPLAMSAPLSFYRDPHKSGFFSDVRKTERTKSDLPRYTLEDESPTSVRTSGRRLMRLYRELKTETREQVGRDSNDLNEFSNRSSRDSSKVCSDNEIFEAEIEDGEGYDDIFSNKLNPHRRNPKYSTGISESDYYGKDIEVDNRTGNSSNKHPLRRFIDYNGKSDESLQNSKSFDDSRIRRLAHIEQNVPEPALEEVQNIPEPALDRVQNVPEPRGGQQACPSLPEPALDKVAVQAMISILSGYIKCFLNDQDFRTSLHDNCFAVLNSNELDEGITDESNVITTLERAIETVEGAAEDCASGNELKKASLQLSLITGFSLEDLKDGSTSGIPNRKLSACAHLYLSVIYVLKKKDRIAAKHLLHVFCASPFEARTMLLPELWDHMFLPHLSHLKSWYDREANSLPNTPSKTRKLKLLEKVYNEVMDSGTHQFAVYYKDWLTEGVEAPSIPSVHVPSIPVQETQRGCPQSNRVERICREDTFSPSIDVESPSEPFSPIPMVSKRLYDAVFGRSRSYNCSRVKEYKVVENLDHSTRSSDCSNVEGEHKLSSSSAKVKRMDQNIERDNSSHHEDGLTAEDSWRLRRAGAPSKGDPIDKFDIYPTYPEKPESTQISQVYAETKANELTLKRLAKSIFELQETDGSMDLMSSFSSSHTEFAPCLDSTANSIKTRSSDEESHGGYDNINEESSCSSIPLDFTCPLTGLVFEDPVTLETGQTFERAAISEWFNQGNRKCPVTGKTLECQYVPVSNFILKRVIDSWKSEHCNYLLALASQAAGDKNPKLEVERVVLLEQLLNCFSNKQRITIAKIHMSLGGLQFLVQRFESGNMEVKTRVAALFSSCIEAEGSCRDYIARNIKKPCLLELIHSKQVKLRTAAVSLLMELICLNRRKDVNSFLSGLVSDGILDTMHVLLHYLHSSPTEERPLVAVLLLHLDLLVEPWKNSIYRAEAVDAIAVALDGSLSNKKIRAKCCQALLILGGCFSSSGKIITEDWIVKQTGFREGPYPNSLEYEEDYIVDDKICSDDEDERKEWLRRLSASLIGDGKKSFLGSISKCLGSQNLELVRVCLTTVAWLSSALASLPETEFQLSALSALISRLKEILENDELVVHRILANLSLLNFSNIPECRVLLMAIAEELAEPLRSLAEVTWTAGELYALISGEDS</sequence>
<proteinExistence type="predicted"/>
<dbReference type="EMBL" id="CM037157">
    <property type="protein sequence ID" value="KAH7849018.1"/>
    <property type="molecule type" value="Genomic_DNA"/>
</dbReference>